<name>A0A6G0I1B7_LARCR</name>
<protein>
    <submittedName>
        <fullName evidence="3">Transmembrane protein 174</fullName>
    </submittedName>
</protein>
<reference evidence="3 4" key="1">
    <citation type="submission" date="2019-07" db="EMBL/GenBank/DDBJ databases">
        <title>Chromosome genome assembly for large yellow croaker.</title>
        <authorList>
            <person name="Xiao S."/>
        </authorList>
    </citation>
    <scope>NUCLEOTIDE SEQUENCE [LARGE SCALE GENOMIC DNA]</scope>
    <source>
        <strain evidence="3">JMULYC20181020</strain>
        <tissue evidence="3">Muscle</tissue>
    </source>
</reference>
<evidence type="ECO:0000313" key="4">
    <source>
        <dbReference type="Proteomes" id="UP000424527"/>
    </source>
</evidence>
<dbReference type="Proteomes" id="UP000424527">
    <property type="component" value="Unassembled WGS sequence"/>
</dbReference>
<sequence>MDQLGPQGLRTNAVVQRPVMETNNLRYPAAAVRVQPDDLSPRFTPSPHHCSQDVSVLDGEKTGTTLLFTGVFLAIVGVIFTTMGWHNYLSNPTFEWTQLLGPILISVGGTFVLTSVCKFGIISCWPCRKPDDEAIVMPVMEQNSTRHSFTLNGINQPIVLHNSTAMLCLPPVYDFITDFGTQWPGGSVNDVRAGVPPHVCCVDNAAFTAAAEEEDSSAHSTETYCRRSRTEKTEDERGRDDDSSSTCSRPPAYEDIYPSFTKPNLT</sequence>
<evidence type="ECO:0000256" key="2">
    <source>
        <dbReference type="SAM" id="Phobius"/>
    </source>
</evidence>
<dbReference type="EMBL" id="REGW02000016">
    <property type="protein sequence ID" value="KAE8285220.1"/>
    <property type="molecule type" value="Genomic_DNA"/>
</dbReference>
<dbReference type="AlphaFoldDB" id="A0A6G0I1B7"/>
<feature type="region of interest" description="Disordered" evidence="1">
    <location>
        <begin position="212"/>
        <end position="266"/>
    </location>
</feature>
<organism evidence="3 4">
    <name type="scientific">Larimichthys crocea</name>
    <name type="common">Large yellow croaker</name>
    <name type="synonym">Pseudosciaena crocea</name>
    <dbReference type="NCBI Taxonomy" id="215358"/>
    <lineage>
        <taxon>Eukaryota</taxon>
        <taxon>Metazoa</taxon>
        <taxon>Chordata</taxon>
        <taxon>Craniata</taxon>
        <taxon>Vertebrata</taxon>
        <taxon>Euteleostomi</taxon>
        <taxon>Actinopterygii</taxon>
        <taxon>Neopterygii</taxon>
        <taxon>Teleostei</taxon>
        <taxon>Neoteleostei</taxon>
        <taxon>Acanthomorphata</taxon>
        <taxon>Eupercaria</taxon>
        <taxon>Sciaenidae</taxon>
        <taxon>Larimichthys</taxon>
    </lineage>
</organism>
<feature type="compositionally biased region" description="Basic and acidic residues" evidence="1">
    <location>
        <begin position="224"/>
        <end position="242"/>
    </location>
</feature>
<gene>
    <name evidence="3" type="ORF">D5F01_LYC16671</name>
</gene>
<dbReference type="PANTHER" id="PTHR31020:SF1">
    <property type="entry name" value="TRANSMEMBRANE PROTEIN 174"/>
    <property type="match status" value="1"/>
</dbReference>
<keyword evidence="4" id="KW-1185">Reference proteome</keyword>
<feature type="transmembrane region" description="Helical" evidence="2">
    <location>
        <begin position="66"/>
        <end position="87"/>
    </location>
</feature>
<keyword evidence="2" id="KW-1133">Transmembrane helix</keyword>
<keyword evidence="2 3" id="KW-0812">Transmembrane</keyword>
<dbReference type="PANTHER" id="PTHR31020">
    <property type="entry name" value="TRANSMEMBRANE PROTEIN 174"/>
    <property type="match status" value="1"/>
</dbReference>
<evidence type="ECO:0000256" key="1">
    <source>
        <dbReference type="SAM" id="MobiDB-lite"/>
    </source>
</evidence>
<keyword evidence="2" id="KW-0472">Membrane</keyword>
<comment type="caution">
    <text evidence="3">The sequence shown here is derived from an EMBL/GenBank/DDBJ whole genome shotgun (WGS) entry which is preliminary data.</text>
</comment>
<accession>A0A6G0I1B7</accession>
<dbReference type="InterPro" id="IPR027835">
    <property type="entry name" value="TMEM174"/>
</dbReference>
<feature type="transmembrane region" description="Helical" evidence="2">
    <location>
        <begin position="99"/>
        <end position="121"/>
    </location>
</feature>
<proteinExistence type="predicted"/>
<evidence type="ECO:0000313" key="3">
    <source>
        <dbReference type="EMBL" id="KAE8285220.1"/>
    </source>
</evidence>
<dbReference type="Pfam" id="PF15029">
    <property type="entry name" value="TMEM174"/>
    <property type="match status" value="1"/>
</dbReference>